<dbReference type="RefSeq" id="WP_067717390.1">
    <property type="nucleotide sequence ID" value="NZ_LPVJ01000051.1"/>
</dbReference>
<evidence type="ECO:0000256" key="1">
    <source>
        <dbReference type="ARBA" id="ARBA00022741"/>
    </source>
</evidence>
<evidence type="ECO:0000256" key="3">
    <source>
        <dbReference type="ARBA" id="ARBA00023134"/>
    </source>
</evidence>
<dbReference type="Proteomes" id="UP000053557">
    <property type="component" value="Unassembled WGS sequence"/>
</dbReference>
<keyword evidence="3 4" id="KW-0342">GTP-binding</keyword>
<evidence type="ECO:0000256" key="4">
    <source>
        <dbReference type="HAMAP-Rule" id="MF_00636"/>
    </source>
</evidence>
<keyword evidence="2 4" id="KW-0067">ATP-binding</keyword>
<dbReference type="HAMAP" id="MF_00636">
    <property type="entry name" value="RapZ_like"/>
    <property type="match status" value="1"/>
</dbReference>
<feature type="domain" description="RapZ-like N-terminal" evidence="5">
    <location>
        <begin position="2"/>
        <end position="154"/>
    </location>
</feature>
<dbReference type="SUPFAM" id="SSF52540">
    <property type="entry name" value="P-loop containing nucleoside triphosphate hydrolases"/>
    <property type="match status" value="1"/>
</dbReference>
<dbReference type="EMBL" id="LPVJ01000051">
    <property type="protein sequence ID" value="KUO95493.1"/>
    <property type="molecule type" value="Genomic_DNA"/>
</dbReference>
<feature type="binding site" evidence="4">
    <location>
        <begin position="57"/>
        <end position="60"/>
    </location>
    <ligand>
        <name>GTP</name>
        <dbReference type="ChEBI" id="CHEBI:37565"/>
    </ligand>
</feature>
<dbReference type="InterPro" id="IPR005337">
    <property type="entry name" value="RapZ-like"/>
</dbReference>
<dbReference type="Pfam" id="PF03668">
    <property type="entry name" value="RapZ-like_N"/>
    <property type="match status" value="1"/>
</dbReference>
<feature type="binding site" evidence="4">
    <location>
        <begin position="6"/>
        <end position="13"/>
    </location>
    <ligand>
        <name>ATP</name>
        <dbReference type="ChEBI" id="CHEBI:30616"/>
    </ligand>
</feature>
<dbReference type="NCBIfam" id="NF003828">
    <property type="entry name" value="PRK05416.1"/>
    <property type="match status" value="1"/>
</dbReference>
<dbReference type="GO" id="GO:0005524">
    <property type="term" value="F:ATP binding"/>
    <property type="evidence" value="ECO:0007669"/>
    <property type="project" value="UniProtKB-UniRule"/>
</dbReference>
<dbReference type="AlphaFoldDB" id="A0A117SXJ2"/>
<dbReference type="PANTHER" id="PTHR30448">
    <property type="entry name" value="RNASE ADAPTER PROTEIN RAPZ"/>
    <property type="match status" value="1"/>
</dbReference>
<dbReference type="InterPro" id="IPR027417">
    <property type="entry name" value="P-loop_NTPase"/>
</dbReference>
<dbReference type="Gene3D" id="3.40.50.300">
    <property type="entry name" value="P-loop containing nucleotide triphosphate hydrolases"/>
    <property type="match status" value="1"/>
</dbReference>
<evidence type="ECO:0000259" key="5">
    <source>
        <dbReference type="Pfam" id="PF03668"/>
    </source>
</evidence>
<evidence type="ECO:0000259" key="6">
    <source>
        <dbReference type="Pfam" id="PF22740"/>
    </source>
</evidence>
<organism evidence="7 8">
    <name type="scientific">Ferroacidibacillus organovorans</name>
    <dbReference type="NCBI Taxonomy" id="1765683"/>
    <lineage>
        <taxon>Bacteria</taxon>
        <taxon>Bacillati</taxon>
        <taxon>Bacillota</taxon>
        <taxon>Bacilli</taxon>
        <taxon>Bacillales</taxon>
        <taxon>Alicyclobacillaceae</taxon>
        <taxon>Ferroacidibacillus</taxon>
    </lineage>
</organism>
<dbReference type="InterPro" id="IPR053931">
    <property type="entry name" value="RapZ_C"/>
</dbReference>
<evidence type="ECO:0000256" key="2">
    <source>
        <dbReference type="ARBA" id="ARBA00022840"/>
    </source>
</evidence>
<sequence>MLIITGMSGAGKTLAVQSLEDLGFFCVDNLPPALIRKFSELLLHSANAVRRVALVCDLRGGAFFDQLFDSLTELEEHEIEYQILYLEADDETLVRRYKASRRKHPLSANGRLVDGISRERELLKEVRERAHVILNTSRLRPLELKELLTEKFRAGGDDPVFSVNVISFGFKYGLPIDADLVFDVRFLPNPYYVEALRPRTGQDPEVYDYIMGFQQTEEFVRRWFEMIDFLLPQYENEGKSQIIVGIGCTGGRHRSVALAERLREHLQAHHAVSVTHRDVGKDGER</sequence>
<keyword evidence="1 4" id="KW-0547">Nucleotide-binding</keyword>
<dbReference type="Pfam" id="PF22740">
    <property type="entry name" value="PapZ_C"/>
    <property type="match status" value="1"/>
</dbReference>
<comment type="caution">
    <text evidence="7">The sequence shown here is derived from an EMBL/GenBank/DDBJ whole genome shotgun (WGS) entry which is preliminary data.</text>
</comment>
<reference evidence="7 8" key="1">
    <citation type="submission" date="2015-12" db="EMBL/GenBank/DDBJ databases">
        <title>Draft genome sequence of Acidibacillus ferrooxidans ITV001, isolated from a chalcopyrite acid mine drainage site in Brazil.</title>
        <authorList>
            <person name="Dall'Agnol H."/>
            <person name="Nancucheo I."/>
            <person name="Johnson B."/>
            <person name="Oliveira R."/>
            <person name="Leite L."/>
            <person name="Pylro V."/>
            <person name="Nunes G.L."/>
            <person name="Tzotzos G."/>
            <person name="Fernandes G.R."/>
            <person name="Dutra J."/>
            <person name="Orellana S.C."/>
            <person name="Oliveira G."/>
        </authorList>
    </citation>
    <scope>NUCLEOTIDE SEQUENCE [LARGE SCALE GENOMIC DNA]</scope>
    <source>
        <strain evidence="8">ITV01</strain>
    </source>
</reference>
<dbReference type="GO" id="GO:0005525">
    <property type="term" value="F:GTP binding"/>
    <property type="evidence" value="ECO:0007669"/>
    <property type="project" value="UniProtKB-UniRule"/>
</dbReference>
<keyword evidence="8" id="KW-1185">Reference proteome</keyword>
<feature type="domain" description="RapZ C-terminal" evidence="6">
    <location>
        <begin position="162"/>
        <end position="279"/>
    </location>
</feature>
<protein>
    <submittedName>
        <fullName evidence="7">GlmZ(SRNA)-inactivating NTPase</fullName>
    </submittedName>
</protein>
<evidence type="ECO:0000313" key="8">
    <source>
        <dbReference type="Proteomes" id="UP000053557"/>
    </source>
</evidence>
<dbReference type="PANTHER" id="PTHR30448:SF0">
    <property type="entry name" value="RNASE ADAPTER PROTEIN RAPZ"/>
    <property type="match status" value="1"/>
</dbReference>
<accession>A0A117SXJ2</accession>
<name>A0A117SXJ2_9BACL</name>
<dbReference type="InterPro" id="IPR053930">
    <property type="entry name" value="RapZ-like_N"/>
</dbReference>
<dbReference type="PIRSF" id="PIRSF005052">
    <property type="entry name" value="P-loopkin"/>
    <property type="match status" value="1"/>
</dbReference>
<proteinExistence type="inferred from homology"/>
<dbReference type="OrthoDB" id="9784461at2"/>
<evidence type="ECO:0000313" key="7">
    <source>
        <dbReference type="EMBL" id="KUO95493.1"/>
    </source>
</evidence>
<gene>
    <name evidence="7" type="ORF">ATW55_03095</name>
</gene>